<evidence type="ECO:0000313" key="2">
    <source>
        <dbReference type="Proteomes" id="UP001596143"/>
    </source>
</evidence>
<dbReference type="RefSeq" id="WP_270896659.1">
    <property type="nucleotide sequence ID" value="NZ_JBHSPF010000009.1"/>
</dbReference>
<name>A0ABW0U3V7_9BACI</name>
<comment type="caution">
    <text evidence="1">The sequence shown here is derived from an EMBL/GenBank/DDBJ whole genome shotgun (WGS) entry which is preliminary data.</text>
</comment>
<dbReference type="InterPro" id="IPR012674">
    <property type="entry name" value="Calycin"/>
</dbReference>
<dbReference type="EMBL" id="JBHSPF010000009">
    <property type="protein sequence ID" value="MFC5627638.1"/>
    <property type="molecule type" value="Genomic_DNA"/>
</dbReference>
<dbReference type="Gene3D" id="2.40.128.20">
    <property type="match status" value="1"/>
</dbReference>
<evidence type="ECO:0000313" key="1">
    <source>
        <dbReference type="EMBL" id="MFC5627638.1"/>
    </source>
</evidence>
<organism evidence="1 2">
    <name type="scientific">Aliibacillus thermotolerans</name>
    <dbReference type="NCBI Taxonomy" id="1834418"/>
    <lineage>
        <taxon>Bacteria</taxon>
        <taxon>Bacillati</taxon>
        <taxon>Bacillota</taxon>
        <taxon>Bacilli</taxon>
        <taxon>Bacillales</taxon>
        <taxon>Bacillaceae</taxon>
        <taxon>Aliibacillus</taxon>
    </lineage>
</organism>
<dbReference type="Pfam" id="PF09148">
    <property type="entry name" value="DUF1934"/>
    <property type="match status" value="1"/>
</dbReference>
<protein>
    <submittedName>
        <fullName evidence="1">DUF1934 domain-containing protein</fullName>
    </submittedName>
</protein>
<dbReference type="Proteomes" id="UP001596143">
    <property type="component" value="Unassembled WGS sequence"/>
</dbReference>
<sequence>MADKIPVAVKMTTNISQQGEKSQVGIEATGELFQKQELTYIRFKEDLEDIGEISTVLKVGKQEVTVIRSGAVDMKQRYVYGKRTEGSYATPYGTFRTEADTDQMAMIWSDSGRTGRIQFGYDLTLQGAVAGRYDVTISIEEAKVT</sequence>
<dbReference type="SUPFAM" id="SSF50814">
    <property type="entry name" value="Lipocalins"/>
    <property type="match status" value="1"/>
</dbReference>
<gene>
    <name evidence="1" type="ORF">ACFPTR_01830</name>
</gene>
<accession>A0ABW0U3V7</accession>
<dbReference type="InterPro" id="IPR015231">
    <property type="entry name" value="DUF1934"/>
</dbReference>
<proteinExistence type="predicted"/>
<keyword evidence="2" id="KW-1185">Reference proteome</keyword>
<reference evidence="2" key="1">
    <citation type="journal article" date="2019" name="Int. J. Syst. Evol. Microbiol.">
        <title>The Global Catalogue of Microorganisms (GCM) 10K type strain sequencing project: providing services to taxonomists for standard genome sequencing and annotation.</title>
        <authorList>
            <consortium name="The Broad Institute Genomics Platform"/>
            <consortium name="The Broad Institute Genome Sequencing Center for Infectious Disease"/>
            <person name="Wu L."/>
            <person name="Ma J."/>
        </authorList>
    </citation>
    <scope>NUCLEOTIDE SEQUENCE [LARGE SCALE GENOMIC DNA]</scope>
    <source>
        <strain evidence="2">CGMCC 1.15790</strain>
    </source>
</reference>